<evidence type="ECO:0000313" key="2">
    <source>
        <dbReference type="EMBL" id="EME32862.1"/>
    </source>
</evidence>
<feature type="domain" description="Origin recognition complex subunit 3 N-terminal" evidence="1">
    <location>
        <begin position="63"/>
        <end position="332"/>
    </location>
</feature>
<dbReference type="RefSeq" id="XP_005709382.1">
    <property type="nucleotide sequence ID" value="XM_005709325.1"/>
</dbReference>
<keyword evidence="3" id="KW-1185">Reference proteome</keyword>
<sequence length="653" mass="76489">MIQAAIQVFSEASRCCETTKEPNKRKRIVAPAPKDGLTCDVIVNSCSKESFLCCSFRESWERIKDEFYLSIQKHKEQVVQNIYRVLKETFVEFSLPIVSLSSDETEHVYPHLVQQVLDYSQKVDSNFRQLVIRLRSTDFQSLSLAVRALVEQCISKEIFKDYLPELSQNDCIKVDPGSVEPPADFLLQWYHDVSNHGIAVNVIILIEDIYLIPDSILIKFIQWISALRKQRVKFCLFTFANEELSLFKAKVECQGRFSIAFYPVHDSTSTDALIQVLENIFVFRVPPFDISSQVLSFLRKKVTCDKISVFEFLRFLKLIWFDFFSSNPLKYLKDNESIFQDKHLHSILEKQGIKTFDEFNVHMQRTIRDKNVAHGILQWISKDILTSCSIYAPPLDLYEAALNGVLSKEKSMENIKSALYTHVPASKLSETLTKWWLNLEPQLEGSEWRKEIEESFSKLIHISEEGVSDNTEMQESSLKTESCLNRNWNAAKRRKAMLQTLRKRPNGDINRMHLDVMHLLLRLVNFIDQTFSNPFAQLFTYSSFTRLLQISGYNTLCRKQWLTRNKDNFECSKYHQCIVCSMPKGKKRIGPIEWFEKSLQMWIEKNNYTDDLSSSERDKLWIEFWKKMMELQYCGVIHLSQKRQLLIERTIFD</sequence>
<dbReference type="OrthoDB" id="7708at2759"/>
<dbReference type="GO" id="GO:0006270">
    <property type="term" value="P:DNA replication initiation"/>
    <property type="evidence" value="ECO:0007669"/>
    <property type="project" value="TreeGrafter"/>
</dbReference>
<gene>
    <name evidence="2" type="ORF">Gasu_02130</name>
</gene>
<name>M2XRK6_GALSU</name>
<dbReference type="AlphaFoldDB" id="M2XRK6"/>
<accession>M2XRK6</accession>
<evidence type="ECO:0000313" key="3">
    <source>
        <dbReference type="Proteomes" id="UP000030680"/>
    </source>
</evidence>
<dbReference type="GO" id="GO:0031261">
    <property type="term" value="C:DNA replication preinitiation complex"/>
    <property type="evidence" value="ECO:0007669"/>
    <property type="project" value="TreeGrafter"/>
</dbReference>
<dbReference type="GO" id="GO:0003688">
    <property type="term" value="F:DNA replication origin binding"/>
    <property type="evidence" value="ECO:0007669"/>
    <property type="project" value="TreeGrafter"/>
</dbReference>
<dbReference type="KEGG" id="gsl:Gasu_02130"/>
<dbReference type="InterPro" id="IPR045667">
    <property type="entry name" value="ORC3_N"/>
</dbReference>
<dbReference type="PANTHER" id="PTHR12748:SF0">
    <property type="entry name" value="ORIGIN RECOGNITION COMPLEX SUBUNIT 3"/>
    <property type="match status" value="1"/>
</dbReference>
<dbReference type="GO" id="GO:0005664">
    <property type="term" value="C:nuclear origin of replication recognition complex"/>
    <property type="evidence" value="ECO:0007669"/>
    <property type="project" value="InterPro"/>
</dbReference>
<dbReference type="Gramene" id="EME32862">
    <property type="protein sequence ID" value="EME32862"/>
    <property type="gene ID" value="Gasu_02130"/>
</dbReference>
<proteinExistence type="predicted"/>
<dbReference type="GO" id="GO:0005656">
    <property type="term" value="C:nuclear pre-replicative complex"/>
    <property type="evidence" value="ECO:0007669"/>
    <property type="project" value="TreeGrafter"/>
</dbReference>
<dbReference type="Pfam" id="PF07034">
    <property type="entry name" value="ORC3_N"/>
    <property type="match status" value="1"/>
</dbReference>
<dbReference type="PANTHER" id="PTHR12748">
    <property type="entry name" value="ORIGIN RECOGNITION COMPLEX SUBUNIT 3"/>
    <property type="match status" value="1"/>
</dbReference>
<reference evidence="3" key="1">
    <citation type="journal article" date="2013" name="Science">
        <title>Gene transfer from bacteria and archaea facilitated evolution of an extremophilic eukaryote.</title>
        <authorList>
            <person name="Schonknecht G."/>
            <person name="Chen W.H."/>
            <person name="Ternes C.M."/>
            <person name="Barbier G.G."/>
            <person name="Shrestha R.P."/>
            <person name="Stanke M."/>
            <person name="Brautigam A."/>
            <person name="Baker B.J."/>
            <person name="Banfield J.F."/>
            <person name="Garavito R.M."/>
            <person name="Carr K."/>
            <person name="Wilkerson C."/>
            <person name="Rensing S.A."/>
            <person name="Gagneul D."/>
            <person name="Dickenson N.E."/>
            <person name="Oesterhelt C."/>
            <person name="Lercher M.J."/>
            <person name="Weber A.P."/>
        </authorList>
    </citation>
    <scope>NUCLEOTIDE SEQUENCE [LARGE SCALE GENOMIC DNA]</scope>
    <source>
        <strain evidence="3">074W</strain>
    </source>
</reference>
<dbReference type="EMBL" id="KB454484">
    <property type="protein sequence ID" value="EME32862.1"/>
    <property type="molecule type" value="Genomic_DNA"/>
</dbReference>
<evidence type="ECO:0000259" key="1">
    <source>
        <dbReference type="Pfam" id="PF07034"/>
    </source>
</evidence>
<protein>
    <recommendedName>
        <fullName evidence="1">Origin recognition complex subunit 3 N-terminal domain-containing protein</fullName>
    </recommendedName>
</protein>
<dbReference type="GeneID" id="17091403"/>
<organism evidence="2 3">
    <name type="scientific">Galdieria sulphuraria</name>
    <name type="common">Red alga</name>
    <dbReference type="NCBI Taxonomy" id="130081"/>
    <lineage>
        <taxon>Eukaryota</taxon>
        <taxon>Rhodophyta</taxon>
        <taxon>Bangiophyceae</taxon>
        <taxon>Galdieriales</taxon>
        <taxon>Galdieriaceae</taxon>
        <taxon>Galdieria</taxon>
    </lineage>
</organism>
<dbReference type="InterPro" id="IPR020795">
    <property type="entry name" value="ORC3"/>
</dbReference>
<dbReference type="Proteomes" id="UP000030680">
    <property type="component" value="Unassembled WGS sequence"/>
</dbReference>